<sequence length="162" mass="17590">MHFGMAGLASPLETTGIQRGVPNPYPGVICLERQIPIFKGISAPSRSPSTPTELTEIFESGTRQERFHLCFRLICLHGGVGNNQRHVELPSSDVSAGVRDPPLPTYPVALPILACWSRAKVFGSVSREAPLVATYKRGVEKGAGGSATNRFHKDLFNPRLLI</sequence>
<keyword evidence="2" id="KW-1185">Reference proteome</keyword>
<name>A0A4P9VZB6_9FUNG</name>
<dbReference type="EMBL" id="KZ999364">
    <property type="protein sequence ID" value="RKO85151.1"/>
    <property type="molecule type" value="Genomic_DNA"/>
</dbReference>
<dbReference type="AlphaFoldDB" id="A0A4P9VZB6"/>
<organism evidence="1 2">
    <name type="scientific">Blyttiomyces helicus</name>
    <dbReference type="NCBI Taxonomy" id="388810"/>
    <lineage>
        <taxon>Eukaryota</taxon>
        <taxon>Fungi</taxon>
        <taxon>Fungi incertae sedis</taxon>
        <taxon>Chytridiomycota</taxon>
        <taxon>Chytridiomycota incertae sedis</taxon>
        <taxon>Chytridiomycetes</taxon>
        <taxon>Chytridiomycetes incertae sedis</taxon>
        <taxon>Blyttiomyces</taxon>
    </lineage>
</organism>
<evidence type="ECO:0000313" key="1">
    <source>
        <dbReference type="EMBL" id="RKO85151.1"/>
    </source>
</evidence>
<dbReference type="Proteomes" id="UP000269721">
    <property type="component" value="Unassembled WGS sequence"/>
</dbReference>
<evidence type="ECO:0000313" key="2">
    <source>
        <dbReference type="Proteomes" id="UP000269721"/>
    </source>
</evidence>
<proteinExistence type="predicted"/>
<accession>A0A4P9VZB6</accession>
<reference evidence="2" key="1">
    <citation type="journal article" date="2018" name="Nat. Microbiol.">
        <title>Leveraging single-cell genomics to expand the fungal tree of life.</title>
        <authorList>
            <person name="Ahrendt S.R."/>
            <person name="Quandt C.A."/>
            <person name="Ciobanu D."/>
            <person name="Clum A."/>
            <person name="Salamov A."/>
            <person name="Andreopoulos B."/>
            <person name="Cheng J.F."/>
            <person name="Woyke T."/>
            <person name="Pelin A."/>
            <person name="Henrissat B."/>
            <person name="Reynolds N.K."/>
            <person name="Benny G.L."/>
            <person name="Smith M.E."/>
            <person name="James T.Y."/>
            <person name="Grigoriev I.V."/>
        </authorList>
    </citation>
    <scope>NUCLEOTIDE SEQUENCE [LARGE SCALE GENOMIC DNA]</scope>
</reference>
<protein>
    <submittedName>
        <fullName evidence="1">Uncharacterized protein</fullName>
    </submittedName>
</protein>
<gene>
    <name evidence="1" type="ORF">BDK51DRAFT_43330</name>
</gene>